<dbReference type="Pfam" id="PF01551">
    <property type="entry name" value="Peptidase_M23"/>
    <property type="match status" value="1"/>
</dbReference>
<dbReference type="EMBL" id="CP002776">
    <property type="protein sequence ID" value="AEG31391.1"/>
    <property type="molecule type" value="Genomic_DNA"/>
</dbReference>
<evidence type="ECO:0000256" key="2">
    <source>
        <dbReference type="SAM" id="Coils"/>
    </source>
</evidence>
<keyword evidence="2" id="KW-0175">Coiled coil</keyword>
<organism evidence="5 6">
    <name type="scientific">Thiomicrospira cyclica (strain DSM 14477 / JCM 11371 / ALM1)</name>
    <name type="common">Thioalkalimicrobium cyclicum</name>
    <dbReference type="NCBI Taxonomy" id="717773"/>
    <lineage>
        <taxon>Bacteria</taxon>
        <taxon>Pseudomonadati</taxon>
        <taxon>Pseudomonadota</taxon>
        <taxon>Gammaproteobacteria</taxon>
        <taxon>Thiotrichales</taxon>
        <taxon>Piscirickettsiaceae</taxon>
        <taxon>Thiomicrospira</taxon>
    </lineage>
</organism>
<evidence type="ECO:0000259" key="4">
    <source>
        <dbReference type="Pfam" id="PF01551"/>
    </source>
</evidence>
<dbReference type="InterPro" id="IPR011055">
    <property type="entry name" value="Dup_hybrid_motif"/>
</dbReference>
<dbReference type="InterPro" id="IPR050570">
    <property type="entry name" value="Cell_wall_metabolism_enzyme"/>
</dbReference>
<evidence type="ECO:0000313" key="6">
    <source>
        <dbReference type="Proteomes" id="UP000009232"/>
    </source>
</evidence>
<proteinExistence type="predicted"/>
<sequence length="324" mass="36814">MKNRISITISDVRGARHYSISAFVKKFVLLITALSLGVVLMVMLSFIWTYQQYSQLKYLQYQSESAFLAKIEQYQTQRERIVAEKKYLLEQLNVTERQVVFLDETLRSLEDLVGSHAEHDDANIEERVKLLQLSALEKQFLLQALPTGRPVIEFQGVSSGYGWRTHPVRGTREFHSGIDYRGSRGDGVIATADGIVEYAGYSKGTGYGNLIILSHAFGFRTYYAHLDRLDVRPGQYVRNGELIGAIGNTGVSTGPHLHYEVTFIQRKLDPAPFVQWSIENYEDIFEEIEGVPWVSLVQAVHQQVQKMERLLSQKGVEFAKSSSN</sequence>
<evidence type="ECO:0000256" key="3">
    <source>
        <dbReference type="SAM" id="Phobius"/>
    </source>
</evidence>
<dbReference type="InterPro" id="IPR016047">
    <property type="entry name" value="M23ase_b-sheet_dom"/>
</dbReference>
<dbReference type="PANTHER" id="PTHR21666:SF289">
    <property type="entry name" value="L-ALA--D-GLU ENDOPEPTIDASE"/>
    <property type="match status" value="1"/>
</dbReference>
<keyword evidence="1" id="KW-0732">Signal</keyword>
<feature type="domain" description="M23ase beta-sheet core" evidence="4">
    <location>
        <begin position="174"/>
        <end position="270"/>
    </location>
</feature>
<dbReference type="eggNOG" id="COG0739">
    <property type="taxonomic scope" value="Bacteria"/>
</dbReference>
<protein>
    <submittedName>
        <fullName evidence="5">Peptidase M23</fullName>
    </submittedName>
</protein>
<dbReference type="PANTHER" id="PTHR21666">
    <property type="entry name" value="PEPTIDASE-RELATED"/>
    <property type="match status" value="1"/>
</dbReference>
<dbReference type="CDD" id="cd12797">
    <property type="entry name" value="M23_peptidase"/>
    <property type="match status" value="1"/>
</dbReference>
<dbReference type="Proteomes" id="UP000009232">
    <property type="component" value="Chromosome"/>
</dbReference>
<dbReference type="KEGG" id="tcy:Thicy_0619"/>
<dbReference type="OrthoDB" id="9815245at2"/>
<feature type="transmembrane region" description="Helical" evidence="3">
    <location>
        <begin position="27"/>
        <end position="50"/>
    </location>
</feature>
<dbReference type="GO" id="GO:0004222">
    <property type="term" value="F:metalloendopeptidase activity"/>
    <property type="evidence" value="ECO:0007669"/>
    <property type="project" value="TreeGrafter"/>
</dbReference>
<evidence type="ECO:0000313" key="5">
    <source>
        <dbReference type="EMBL" id="AEG31391.1"/>
    </source>
</evidence>
<dbReference type="AlphaFoldDB" id="F6DC05"/>
<dbReference type="STRING" id="717773.Thicy_0619"/>
<keyword evidence="3" id="KW-0472">Membrane</keyword>
<evidence type="ECO:0000256" key="1">
    <source>
        <dbReference type="ARBA" id="ARBA00022729"/>
    </source>
</evidence>
<name>F6DC05_THICA</name>
<dbReference type="RefSeq" id="WP_013835172.1">
    <property type="nucleotide sequence ID" value="NC_015581.1"/>
</dbReference>
<keyword evidence="3" id="KW-1133">Transmembrane helix</keyword>
<reference evidence="5 6" key="1">
    <citation type="submission" date="2011-05" db="EMBL/GenBank/DDBJ databases">
        <title>Complete sequence of Thioalkalimicrobium cyclicum ALM1.</title>
        <authorList>
            <consortium name="US DOE Joint Genome Institute"/>
            <person name="Lucas S."/>
            <person name="Han J."/>
            <person name="Lapidus A."/>
            <person name="Cheng J.-F."/>
            <person name="Goodwin L."/>
            <person name="Pitluck S."/>
            <person name="Peters L."/>
            <person name="Mikhailova N."/>
            <person name="Davenport K."/>
            <person name="Han C."/>
            <person name="Tapia R."/>
            <person name="Land M."/>
            <person name="Hauser L."/>
            <person name="Kyrpides N."/>
            <person name="Ivanova N."/>
            <person name="Pagani I."/>
            <person name="Kappler U."/>
            <person name="Woyke T."/>
        </authorList>
    </citation>
    <scope>NUCLEOTIDE SEQUENCE [LARGE SCALE GENOMIC DNA]</scope>
    <source>
        <strain evidence="6">DSM 14477 / JCM 11371 / ALM1</strain>
    </source>
</reference>
<dbReference type="HOGENOM" id="CLU_029425_2_3_6"/>
<gene>
    <name evidence="5" type="ordered locus">Thicy_0619</name>
</gene>
<dbReference type="FunFam" id="2.70.70.10:FF:000006">
    <property type="entry name" value="M23 family peptidase"/>
    <property type="match status" value="1"/>
</dbReference>
<keyword evidence="6" id="KW-1185">Reference proteome</keyword>
<accession>F6DC05</accession>
<feature type="coiled-coil region" evidence="2">
    <location>
        <begin position="71"/>
        <end position="112"/>
    </location>
</feature>
<dbReference type="SUPFAM" id="SSF51261">
    <property type="entry name" value="Duplicated hybrid motif"/>
    <property type="match status" value="1"/>
</dbReference>
<dbReference type="Gene3D" id="2.70.70.10">
    <property type="entry name" value="Glucose Permease (Domain IIA)"/>
    <property type="match status" value="1"/>
</dbReference>
<keyword evidence="3" id="KW-0812">Transmembrane</keyword>